<gene>
    <name evidence="3" type="ORF">ACFQ1S_30975</name>
</gene>
<sequence length="162" mass="18446">MTYPLSLPDEVIARHTSVPPVFAVQVTFPGQPPTLADLRHRVDTRWNALPRLSWVLVPTHGRHRWHFTKSFTPERHVHITTSASEALAQELPTGIPPWQLHVIPGDNEFTLLLRLHHSLADSRSLMILMRRLADPSPWTPRPHNRPARSDPRRLLDGAFGQG</sequence>
<dbReference type="SUPFAM" id="SSF52777">
    <property type="entry name" value="CoA-dependent acyltransferases"/>
    <property type="match status" value="1"/>
</dbReference>
<comment type="caution">
    <text evidence="3">The sequence shown here is derived from an EMBL/GenBank/DDBJ whole genome shotgun (WGS) entry which is preliminary data.</text>
</comment>
<feature type="non-terminal residue" evidence="3">
    <location>
        <position position="162"/>
    </location>
</feature>
<dbReference type="InterPro" id="IPR004255">
    <property type="entry name" value="O-acyltransferase_WSD1_N"/>
</dbReference>
<accession>A0ABW3MG52</accession>
<keyword evidence="4" id="KW-1185">Reference proteome</keyword>
<organism evidence="3 4">
    <name type="scientific">Kibdelosporangium lantanae</name>
    <dbReference type="NCBI Taxonomy" id="1497396"/>
    <lineage>
        <taxon>Bacteria</taxon>
        <taxon>Bacillati</taxon>
        <taxon>Actinomycetota</taxon>
        <taxon>Actinomycetes</taxon>
        <taxon>Pseudonocardiales</taxon>
        <taxon>Pseudonocardiaceae</taxon>
        <taxon>Kibdelosporangium</taxon>
    </lineage>
</organism>
<name>A0ABW3MG52_9PSEU</name>
<dbReference type="Pfam" id="PF03007">
    <property type="entry name" value="WS_DGAT_cat"/>
    <property type="match status" value="1"/>
</dbReference>
<dbReference type="InterPro" id="IPR023213">
    <property type="entry name" value="CAT-like_dom_sf"/>
</dbReference>
<dbReference type="Proteomes" id="UP001597045">
    <property type="component" value="Unassembled WGS sequence"/>
</dbReference>
<feature type="domain" description="O-acyltransferase WSD1-like N-terminal" evidence="2">
    <location>
        <begin position="38"/>
        <end position="147"/>
    </location>
</feature>
<evidence type="ECO:0000259" key="2">
    <source>
        <dbReference type="Pfam" id="PF03007"/>
    </source>
</evidence>
<dbReference type="EMBL" id="JBHTIS010002304">
    <property type="protein sequence ID" value="MFD1049637.1"/>
    <property type="molecule type" value="Genomic_DNA"/>
</dbReference>
<protein>
    <submittedName>
        <fullName evidence="3">Wax ester/triacylglycerol synthase domain-containing protein</fullName>
    </submittedName>
</protein>
<evidence type="ECO:0000313" key="4">
    <source>
        <dbReference type="Proteomes" id="UP001597045"/>
    </source>
</evidence>
<reference evidence="4" key="1">
    <citation type="journal article" date="2019" name="Int. J. Syst. Evol. Microbiol.">
        <title>The Global Catalogue of Microorganisms (GCM) 10K type strain sequencing project: providing services to taxonomists for standard genome sequencing and annotation.</title>
        <authorList>
            <consortium name="The Broad Institute Genomics Platform"/>
            <consortium name="The Broad Institute Genome Sequencing Center for Infectious Disease"/>
            <person name="Wu L."/>
            <person name="Ma J."/>
        </authorList>
    </citation>
    <scope>NUCLEOTIDE SEQUENCE [LARGE SCALE GENOMIC DNA]</scope>
    <source>
        <strain evidence="4">JCM 31486</strain>
    </source>
</reference>
<feature type="region of interest" description="Disordered" evidence="1">
    <location>
        <begin position="136"/>
        <end position="162"/>
    </location>
</feature>
<dbReference type="Gene3D" id="3.30.559.10">
    <property type="entry name" value="Chloramphenicol acetyltransferase-like domain"/>
    <property type="match status" value="1"/>
</dbReference>
<proteinExistence type="predicted"/>
<evidence type="ECO:0000313" key="3">
    <source>
        <dbReference type="EMBL" id="MFD1049637.1"/>
    </source>
</evidence>
<evidence type="ECO:0000256" key="1">
    <source>
        <dbReference type="SAM" id="MobiDB-lite"/>
    </source>
</evidence>